<dbReference type="GO" id="GO:0032259">
    <property type="term" value="P:methylation"/>
    <property type="evidence" value="ECO:0007669"/>
    <property type="project" value="UniProtKB-KW"/>
</dbReference>
<accession>A0ABS5GZK0</accession>
<evidence type="ECO:0000256" key="4">
    <source>
        <dbReference type="SAM" id="Phobius"/>
    </source>
</evidence>
<evidence type="ECO:0000256" key="1">
    <source>
        <dbReference type="ARBA" id="ARBA00022603"/>
    </source>
</evidence>
<evidence type="ECO:0000256" key="2">
    <source>
        <dbReference type="ARBA" id="ARBA00022679"/>
    </source>
</evidence>
<evidence type="ECO:0000256" key="3">
    <source>
        <dbReference type="ARBA" id="ARBA00022691"/>
    </source>
</evidence>
<dbReference type="PANTHER" id="PTHR13610">
    <property type="entry name" value="METHYLTRANSFERASE DOMAIN-CONTAINING PROTEIN"/>
    <property type="match status" value="1"/>
</dbReference>
<name>A0ABS5GZK0_9BURK</name>
<keyword evidence="4" id="KW-0472">Membrane</keyword>
<dbReference type="EMBL" id="JAGSPK010000002">
    <property type="protein sequence ID" value="MBR7791888.1"/>
    <property type="molecule type" value="Genomic_DNA"/>
</dbReference>
<keyword evidence="3" id="KW-0949">S-adenosyl-L-methionine</keyword>
<keyword evidence="4" id="KW-0812">Transmembrane</keyword>
<dbReference type="CDD" id="cd02440">
    <property type="entry name" value="AdoMet_MTases"/>
    <property type="match status" value="1"/>
</dbReference>
<organism evidence="5 6">
    <name type="scientific">Undibacterium rivi</name>
    <dbReference type="NCBI Taxonomy" id="2828729"/>
    <lineage>
        <taxon>Bacteria</taxon>
        <taxon>Pseudomonadati</taxon>
        <taxon>Pseudomonadota</taxon>
        <taxon>Betaproteobacteria</taxon>
        <taxon>Burkholderiales</taxon>
        <taxon>Oxalobacteraceae</taxon>
        <taxon>Undibacterium</taxon>
    </lineage>
</organism>
<feature type="transmembrane region" description="Helical" evidence="4">
    <location>
        <begin position="105"/>
        <end position="125"/>
    </location>
</feature>
<dbReference type="PANTHER" id="PTHR13610:SF9">
    <property type="entry name" value="FI06469P"/>
    <property type="match status" value="1"/>
</dbReference>
<proteinExistence type="predicted"/>
<dbReference type="SUPFAM" id="SSF53335">
    <property type="entry name" value="S-adenosyl-L-methionine-dependent methyltransferases"/>
    <property type="match status" value="1"/>
</dbReference>
<reference evidence="5 6" key="1">
    <citation type="submission" date="2021-04" db="EMBL/GenBank/DDBJ databases">
        <title>novel species isolated from subtropical streams in China.</title>
        <authorList>
            <person name="Lu H."/>
        </authorList>
    </citation>
    <scope>NUCLEOTIDE SEQUENCE [LARGE SCALE GENOMIC DNA]</scope>
    <source>
        <strain evidence="5 6">FT147W</strain>
    </source>
</reference>
<sequence length="270" mass="31089">MEALRVSHKSLSPSSVQAKYPLLKALLVQVLSFVVCFAFAVIAKKFYGYVFIPFTFLLLLLFHSFLSLLISLLLKSEWWWNVIAFIFPIFVSLGLYLQISSALSLVIFLFLFFVFGTTLTTRVPYFPSHSSLSERLLEFFSDKEKLQLLDAGSGLGGLIIDLSKARPDWKLTGVEISSFPWLFSFLRSKILRRQNVKFQLGSYEYLNFEKFDVVFAYLSPVVMSEIWKKVQYEMVPGSIFMSYEFPVDGEPPSFEIQVSEKGAILYVWQM</sequence>
<protein>
    <submittedName>
        <fullName evidence="5">Class I SAM-dependent methyltransferase</fullName>
    </submittedName>
</protein>
<feature type="transmembrane region" description="Helical" evidence="4">
    <location>
        <begin position="21"/>
        <end position="43"/>
    </location>
</feature>
<dbReference type="RefSeq" id="WP_212678026.1">
    <property type="nucleotide sequence ID" value="NZ_JAGSPK010000002.1"/>
</dbReference>
<keyword evidence="4" id="KW-1133">Transmembrane helix</keyword>
<feature type="transmembrane region" description="Helical" evidence="4">
    <location>
        <begin position="78"/>
        <end position="99"/>
    </location>
</feature>
<evidence type="ECO:0000313" key="6">
    <source>
        <dbReference type="Proteomes" id="UP000682982"/>
    </source>
</evidence>
<feature type="transmembrane region" description="Helical" evidence="4">
    <location>
        <begin position="49"/>
        <end position="71"/>
    </location>
</feature>
<comment type="caution">
    <text evidence="5">The sequence shown here is derived from an EMBL/GenBank/DDBJ whole genome shotgun (WGS) entry which is preliminary data.</text>
</comment>
<keyword evidence="1 5" id="KW-0489">Methyltransferase</keyword>
<dbReference type="InterPro" id="IPR029063">
    <property type="entry name" value="SAM-dependent_MTases_sf"/>
</dbReference>
<evidence type="ECO:0000313" key="5">
    <source>
        <dbReference type="EMBL" id="MBR7791888.1"/>
    </source>
</evidence>
<keyword evidence="6" id="KW-1185">Reference proteome</keyword>
<dbReference type="Proteomes" id="UP000682982">
    <property type="component" value="Unassembled WGS sequence"/>
</dbReference>
<gene>
    <name evidence="5" type="ORF">KDM87_04705</name>
</gene>
<dbReference type="Gene3D" id="3.40.50.150">
    <property type="entry name" value="Vaccinia Virus protein VP39"/>
    <property type="match status" value="1"/>
</dbReference>
<keyword evidence="2" id="KW-0808">Transferase</keyword>
<dbReference type="InterPro" id="IPR026170">
    <property type="entry name" value="FAM173A/B"/>
</dbReference>
<dbReference type="GO" id="GO:0008168">
    <property type="term" value="F:methyltransferase activity"/>
    <property type="evidence" value="ECO:0007669"/>
    <property type="project" value="UniProtKB-KW"/>
</dbReference>